<name>A0A6C0AJY9_9ZZZZ</name>
<accession>A0A6C0AJY9</accession>
<feature type="domain" description="NADAR" evidence="2">
    <location>
        <begin position="541"/>
        <end position="669"/>
    </location>
</feature>
<dbReference type="Pfam" id="PF08719">
    <property type="entry name" value="NADAR"/>
    <property type="match status" value="1"/>
</dbReference>
<organism evidence="3">
    <name type="scientific">viral metagenome</name>
    <dbReference type="NCBI Taxonomy" id="1070528"/>
    <lineage>
        <taxon>unclassified sequences</taxon>
        <taxon>metagenomes</taxon>
        <taxon>organismal metagenomes</taxon>
    </lineage>
</organism>
<protein>
    <recommendedName>
        <fullName evidence="2">NADAR domain-containing protein</fullName>
    </recommendedName>
</protein>
<dbReference type="AlphaFoldDB" id="A0A6C0AJY9"/>
<proteinExistence type="predicted"/>
<dbReference type="InterPro" id="IPR037238">
    <property type="entry name" value="YbiA-like_sf"/>
</dbReference>
<feature type="region of interest" description="Disordered" evidence="1">
    <location>
        <begin position="120"/>
        <end position="167"/>
    </location>
</feature>
<dbReference type="InterPro" id="IPR012816">
    <property type="entry name" value="NADAR"/>
</dbReference>
<dbReference type="EMBL" id="MN740675">
    <property type="protein sequence ID" value="QHS80147.1"/>
    <property type="molecule type" value="Genomic_DNA"/>
</dbReference>
<reference evidence="3" key="1">
    <citation type="journal article" date="2020" name="Nature">
        <title>Giant virus diversity and host interactions through global metagenomics.</title>
        <authorList>
            <person name="Schulz F."/>
            <person name="Roux S."/>
            <person name="Paez-Espino D."/>
            <person name="Jungbluth S."/>
            <person name="Walsh D.A."/>
            <person name="Denef V.J."/>
            <person name="McMahon K.D."/>
            <person name="Konstantinidis K.T."/>
            <person name="Eloe-Fadrosh E.A."/>
            <person name="Kyrpides N.C."/>
            <person name="Woyke T."/>
        </authorList>
    </citation>
    <scope>NUCLEOTIDE SEQUENCE</scope>
    <source>
        <strain evidence="3">GVMAG-S-1039698-54</strain>
    </source>
</reference>
<dbReference type="CDD" id="cd15457">
    <property type="entry name" value="NADAR"/>
    <property type="match status" value="1"/>
</dbReference>
<evidence type="ECO:0000256" key="1">
    <source>
        <dbReference type="SAM" id="MobiDB-lite"/>
    </source>
</evidence>
<evidence type="ECO:0000313" key="3">
    <source>
        <dbReference type="EMBL" id="QHS80147.1"/>
    </source>
</evidence>
<feature type="compositionally biased region" description="Acidic residues" evidence="1">
    <location>
        <begin position="135"/>
        <end position="164"/>
    </location>
</feature>
<evidence type="ECO:0000259" key="2">
    <source>
        <dbReference type="Pfam" id="PF08719"/>
    </source>
</evidence>
<dbReference type="Gene3D" id="3.90.70.80">
    <property type="match status" value="1"/>
</dbReference>
<dbReference type="Gene3D" id="1.10.357.40">
    <property type="entry name" value="YbiA-like"/>
    <property type="match status" value="1"/>
</dbReference>
<sequence>MVQSKINTDVSYKEKNEIHKKDDEMEAFLYSYPILGFDCTICLGNINYDYADKKILFIRIYSCINDSVDEQIGIFEFKPSDNIEDNDGDIDLDKINEPLLYQFVTKKYLKARFPEELEDDENEINYENEEKSIYDDDEIDLTDDDVGEVEEEDNEEPDETNEISDNDKNVFEQLENANEEVEEGQTSKQDLKERELYINEVHNTWIEKFLHNNNYDIQNVESNGDCLFAVIREGLKGINKEATVEMLRKMLADNATEEKFQEYKQFYTEFMNEIKKQTILINNIKKEYKLLGQEINVEKDRDTKRQLALKGKKLKKKFVQEKNSLNITKELLGEYQFMKNINNVVEFKNILQSCTFWADAWAIDLLEKIINLKLIIFNSDNYTVSDHDNVLQCQIASNAIEENKAEFNPKYYILADYTGNHYKLITYKNKRIFTYKDIPYSIKNLVKTKCMESRGNTIYNFIPAFKHMLGDKMEENIVEKDGSSSCEVQNEPKEKSYNKDIVFQFYSKSRDAMPGKGAGEKIPIGQEKSFADLNEIKNWRKQLSNFWVSEFDADGKKWNSVEHYYQGSKFKNSHPVFYSKFSLSHEDHEEEPQWIKQLPKELSKDPAIAQRLGGKSGIYKKIRYRPKEIRMDDDFLVNKFKIMEKGQYAKYSQNGDLKNMLLLTKDATLQHFIRGCKPVVFHDTIKLRKQFNST</sequence>
<dbReference type="SUPFAM" id="SSF143990">
    <property type="entry name" value="YbiA-like"/>
    <property type="match status" value="1"/>
</dbReference>